<feature type="compositionally biased region" description="Low complexity" evidence="1">
    <location>
        <begin position="242"/>
        <end position="260"/>
    </location>
</feature>
<dbReference type="EMBL" id="QPFP01000025">
    <property type="protein sequence ID" value="TEB29834.1"/>
    <property type="molecule type" value="Genomic_DNA"/>
</dbReference>
<feature type="region of interest" description="Disordered" evidence="1">
    <location>
        <begin position="1"/>
        <end position="38"/>
    </location>
</feature>
<evidence type="ECO:0000313" key="3">
    <source>
        <dbReference type="EMBL" id="TEB29834.1"/>
    </source>
</evidence>
<feature type="compositionally biased region" description="Basic and acidic residues" evidence="1">
    <location>
        <begin position="284"/>
        <end position="293"/>
    </location>
</feature>
<feature type="compositionally biased region" description="Polar residues" evidence="1">
    <location>
        <begin position="268"/>
        <end position="277"/>
    </location>
</feature>
<sequence length="718" mass="80573">MSNNQPKTPHRPASKPLLATPNSHTSTATAPGTDSAKNSTGPAFIGWKPLRPLIGQDMQLFKLGSLERYLFRMLRAVNAITGEFAEKESKASMDTIYKAFTEYAGTTTEAKRYAHFVRGSNEILSLLERVTIGQCNFMVHDPKTIPIEHNGHKGCRKPDVVLSYKKYVDPLYPDSDGKQGMEHLEESPKDKCLDWEKGLMFLEFKKTKKVLDPPTPWNDPKIGSETSHKYETREDLESQMNPEAPAETETTSVTTAATQPSQPPRASKTMSQSTNGKKGTLKRTATDNKAKTSEARDFAPTAQLGEYCAEALHATFGRNHVLGFLIDDSNINPWHIGHDMPLQLTGFDFLKNPHYLFLFLFGLQRFETNHWGFLPGFAELVGKDDKTLDLKDAWIDNPNAEKVTFTGKKADMIKPRFGLGGRATGVLYGSVQVGGTSTDVAVKLSWPEKSRPREKVFIDKAKEEFSGPEFATDNPCDYLPTILAAKEYEEFESGPLLQAVLQNEEDYEPIKLASRIPYLIAMPKYDPIASLTKGSDHIFGRFLRIILTLDVLGHAMLWSVGIRHGDISDNNLMKPKLCDFDLSHLCEKPRRGVEEVGPNGPTGFSNTGTWIFMAAELLRDRSCMAWERYHDGKLRPGPRSGHLVHTSYLECKERRNTRVSVELDPLGQSPEDYNALRTLPKIFAWPIFKHDAAKRFTGLINDRILAIGKYQYPAYRPA</sequence>
<proteinExistence type="predicted"/>
<feature type="region of interest" description="Disordered" evidence="1">
    <location>
        <begin position="213"/>
        <end position="293"/>
    </location>
</feature>
<evidence type="ECO:0000313" key="4">
    <source>
        <dbReference type="Proteomes" id="UP000298030"/>
    </source>
</evidence>
<organism evidence="3 4">
    <name type="scientific">Coprinellus micaceus</name>
    <name type="common">Glistening ink-cap mushroom</name>
    <name type="synonym">Coprinus micaceus</name>
    <dbReference type="NCBI Taxonomy" id="71717"/>
    <lineage>
        <taxon>Eukaryota</taxon>
        <taxon>Fungi</taxon>
        <taxon>Dikarya</taxon>
        <taxon>Basidiomycota</taxon>
        <taxon>Agaricomycotina</taxon>
        <taxon>Agaricomycetes</taxon>
        <taxon>Agaricomycetidae</taxon>
        <taxon>Agaricales</taxon>
        <taxon>Agaricineae</taxon>
        <taxon>Psathyrellaceae</taxon>
        <taxon>Coprinellus</taxon>
    </lineage>
</organism>
<dbReference type="InterPro" id="IPR040976">
    <property type="entry name" value="Pkinase_fungal"/>
</dbReference>
<dbReference type="Pfam" id="PF17667">
    <property type="entry name" value="Pkinase_fungal"/>
    <property type="match status" value="1"/>
</dbReference>
<dbReference type="SUPFAM" id="SSF56112">
    <property type="entry name" value="Protein kinase-like (PK-like)"/>
    <property type="match status" value="1"/>
</dbReference>
<feature type="compositionally biased region" description="Polar residues" evidence="1">
    <location>
        <begin position="20"/>
        <end position="38"/>
    </location>
</feature>
<evidence type="ECO:0000259" key="2">
    <source>
        <dbReference type="Pfam" id="PF17667"/>
    </source>
</evidence>
<keyword evidence="4" id="KW-1185">Reference proteome</keyword>
<feature type="domain" description="Fungal-type protein kinase" evidence="2">
    <location>
        <begin position="299"/>
        <end position="463"/>
    </location>
</feature>
<dbReference type="Proteomes" id="UP000298030">
    <property type="component" value="Unassembled WGS sequence"/>
</dbReference>
<reference evidence="3 4" key="1">
    <citation type="journal article" date="2019" name="Nat. Ecol. Evol.">
        <title>Megaphylogeny resolves global patterns of mushroom evolution.</title>
        <authorList>
            <person name="Varga T."/>
            <person name="Krizsan K."/>
            <person name="Foldi C."/>
            <person name="Dima B."/>
            <person name="Sanchez-Garcia M."/>
            <person name="Sanchez-Ramirez S."/>
            <person name="Szollosi G.J."/>
            <person name="Szarkandi J.G."/>
            <person name="Papp V."/>
            <person name="Albert L."/>
            <person name="Andreopoulos W."/>
            <person name="Angelini C."/>
            <person name="Antonin V."/>
            <person name="Barry K.W."/>
            <person name="Bougher N.L."/>
            <person name="Buchanan P."/>
            <person name="Buyck B."/>
            <person name="Bense V."/>
            <person name="Catcheside P."/>
            <person name="Chovatia M."/>
            <person name="Cooper J."/>
            <person name="Damon W."/>
            <person name="Desjardin D."/>
            <person name="Finy P."/>
            <person name="Geml J."/>
            <person name="Haridas S."/>
            <person name="Hughes K."/>
            <person name="Justo A."/>
            <person name="Karasinski D."/>
            <person name="Kautmanova I."/>
            <person name="Kiss B."/>
            <person name="Kocsube S."/>
            <person name="Kotiranta H."/>
            <person name="LaButti K.M."/>
            <person name="Lechner B.E."/>
            <person name="Liimatainen K."/>
            <person name="Lipzen A."/>
            <person name="Lukacs Z."/>
            <person name="Mihaltcheva S."/>
            <person name="Morgado L.N."/>
            <person name="Niskanen T."/>
            <person name="Noordeloos M.E."/>
            <person name="Ohm R.A."/>
            <person name="Ortiz-Santana B."/>
            <person name="Ovrebo C."/>
            <person name="Racz N."/>
            <person name="Riley R."/>
            <person name="Savchenko A."/>
            <person name="Shiryaev A."/>
            <person name="Soop K."/>
            <person name="Spirin V."/>
            <person name="Szebenyi C."/>
            <person name="Tomsovsky M."/>
            <person name="Tulloss R.E."/>
            <person name="Uehling J."/>
            <person name="Grigoriev I.V."/>
            <person name="Vagvolgyi C."/>
            <person name="Papp T."/>
            <person name="Martin F.M."/>
            <person name="Miettinen O."/>
            <person name="Hibbett D.S."/>
            <person name="Nagy L.G."/>
        </authorList>
    </citation>
    <scope>NUCLEOTIDE SEQUENCE [LARGE SCALE GENOMIC DNA]</scope>
    <source>
        <strain evidence="3 4">FP101781</strain>
    </source>
</reference>
<protein>
    <recommendedName>
        <fullName evidence="2">Fungal-type protein kinase domain-containing protein</fullName>
    </recommendedName>
</protein>
<feature type="compositionally biased region" description="Basic and acidic residues" evidence="1">
    <location>
        <begin position="226"/>
        <end position="236"/>
    </location>
</feature>
<name>A0A4Y7T7A3_COPMI</name>
<evidence type="ECO:0000256" key="1">
    <source>
        <dbReference type="SAM" id="MobiDB-lite"/>
    </source>
</evidence>
<dbReference type="InterPro" id="IPR011009">
    <property type="entry name" value="Kinase-like_dom_sf"/>
</dbReference>
<accession>A0A4Y7T7A3</accession>
<comment type="caution">
    <text evidence="3">The sequence shown here is derived from an EMBL/GenBank/DDBJ whole genome shotgun (WGS) entry which is preliminary data.</text>
</comment>
<dbReference type="OrthoDB" id="5569250at2759"/>
<dbReference type="AlphaFoldDB" id="A0A4Y7T7A3"/>
<gene>
    <name evidence="3" type="ORF">FA13DRAFT_1734177</name>
</gene>